<evidence type="ECO:0000313" key="2">
    <source>
        <dbReference type="EMBL" id="MBS4197541.1"/>
    </source>
</evidence>
<evidence type="ECO:0000313" key="3">
    <source>
        <dbReference type="Proteomes" id="UP000681414"/>
    </source>
</evidence>
<feature type="transmembrane region" description="Helical" evidence="1">
    <location>
        <begin position="20"/>
        <end position="48"/>
    </location>
</feature>
<comment type="caution">
    <text evidence="2">The sequence shown here is derived from an EMBL/GenBank/DDBJ whole genome shotgun (WGS) entry which is preliminary data.</text>
</comment>
<dbReference type="Pfam" id="PF04854">
    <property type="entry name" value="DUF624"/>
    <property type="match status" value="1"/>
</dbReference>
<feature type="transmembrane region" description="Helical" evidence="1">
    <location>
        <begin position="145"/>
        <end position="166"/>
    </location>
</feature>
<feature type="transmembrane region" description="Helical" evidence="1">
    <location>
        <begin position="172"/>
        <end position="194"/>
    </location>
</feature>
<dbReference type="InterPro" id="IPR006938">
    <property type="entry name" value="DUF624"/>
</dbReference>
<keyword evidence="1" id="KW-0472">Membrane</keyword>
<dbReference type="AlphaFoldDB" id="A0A942YKN9"/>
<proteinExistence type="predicted"/>
<dbReference type="Proteomes" id="UP000681414">
    <property type="component" value="Unassembled WGS sequence"/>
</dbReference>
<reference evidence="2 3" key="1">
    <citation type="submission" date="2021-05" db="EMBL/GenBank/DDBJ databases">
        <title>Novel Bacillus species.</title>
        <authorList>
            <person name="Liu G."/>
        </authorList>
    </citation>
    <scope>NUCLEOTIDE SEQUENCE [LARGE SCALE GENOMIC DNA]</scope>
    <source>
        <strain evidence="3">FJAT-49780</strain>
    </source>
</reference>
<keyword evidence="1" id="KW-1133">Transmembrane helix</keyword>
<evidence type="ECO:0000256" key="1">
    <source>
        <dbReference type="SAM" id="Phobius"/>
    </source>
</evidence>
<sequence>MEMKGFLGGLYKLGDWIIRLIYVNFLWIIFILVGGVVFGIMPSTAALFSVMRKWMREEIDLPVFKTYWQGFKQEFAKSNMIGLTLGILLLIFYIDYRVILISKGTSFQILALLLIIILFLFCLMCLYIFPVFVSYEMKLLNYFKYSFLFAFASPLSTIIMIVGLFFTGILAIIVPGLIVFFGASAPAFIIMASANRAFEKIKHKVQLYPDQHDITS</sequence>
<keyword evidence="3" id="KW-1185">Reference proteome</keyword>
<accession>A0A942YKN9</accession>
<dbReference type="RefSeq" id="WP_213126763.1">
    <property type="nucleotide sequence ID" value="NZ_JAGYPG010000004.1"/>
</dbReference>
<keyword evidence="1" id="KW-0812">Transmembrane</keyword>
<protein>
    <submittedName>
        <fullName evidence="2">YesL family protein</fullName>
    </submittedName>
</protein>
<dbReference type="EMBL" id="JAGYPG010000004">
    <property type="protein sequence ID" value="MBS4197541.1"/>
    <property type="molecule type" value="Genomic_DNA"/>
</dbReference>
<gene>
    <name evidence="2" type="ORF">KHA97_21075</name>
</gene>
<feature type="transmembrane region" description="Helical" evidence="1">
    <location>
        <begin position="80"/>
        <end position="101"/>
    </location>
</feature>
<feature type="transmembrane region" description="Helical" evidence="1">
    <location>
        <begin position="107"/>
        <end position="133"/>
    </location>
</feature>
<organism evidence="2 3">
    <name type="scientific">Lederbergia citri</name>
    <dbReference type="NCBI Taxonomy" id="2833580"/>
    <lineage>
        <taxon>Bacteria</taxon>
        <taxon>Bacillati</taxon>
        <taxon>Bacillota</taxon>
        <taxon>Bacilli</taxon>
        <taxon>Bacillales</taxon>
        <taxon>Bacillaceae</taxon>
        <taxon>Lederbergia</taxon>
    </lineage>
</organism>
<name>A0A942YKN9_9BACI</name>